<dbReference type="InterPro" id="IPR023346">
    <property type="entry name" value="Lysozyme-like_dom_sf"/>
</dbReference>
<keyword evidence="2" id="KW-1133">Transmembrane helix</keyword>
<name>A0A7C0YAI0_DESA2</name>
<comment type="caution">
    <text evidence="4">The sequence shown here is derived from an EMBL/GenBank/DDBJ whole genome shotgun (WGS) entry which is preliminary data.</text>
</comment>
<protein>
    <recommendedName>
        <fullName evidence="3">Transglycosylase SLT domain-containing protein</fullName>
    </recommendedName>
</protein>
<feature type="transmembrane region" description="Helical" evidence="2">
    <location>
        <begin position="6"/>
        <end position="23"/>
    </location>
</feature>
<comment type="similarity">
    <text evidence="1">Belongs to the transglycosylase Slt family.</text>
</comment>
<proteinExistence type="inferred from homology"/>
<dbReference type="Gene3D" id="1.10.530.10">
    <property type="match status" value="1"/>
</dbReference>
<keyword evidence="2" id="KW-0812">Transmembrane</keyword>
<dbReference type="Pfam" id="PF01464">
    <property type="entry name" value="SLT"/>
    <property type="match status" value="1"/>
</dbReference>
<evidence type="ECO:0000259" key="3">
    <source>
        <dbReference type="Pfam" id="PF01464"/>
    </source>
</evidence>
<gene>
    <name evidence="4" type="ORF">ENG63_06920</name>
</gene>
<dbReference type="PANTHER" id="PTHR37423">
    <property type="entry name" value="SOLUBLE LYTIC MUREIN TRANSGLYCOSYLASE-RELATED"/>
    <property type="match status" value="1"/>
</dbReference>
<dbReference type="EMBL" id="DRBS01000259">
    <property type="protein sequence ID" value="HDD44572.1"/>
    <property type="molecule type" value="Genomic_DNA"/>
</dbReference>
<feature type="domain" description="Transglycosylase SLT" evidence="3">
    <location>
        <begin position="67"/>
        <end position="166"/>
    </location>
</feature>
<evidence type="ECO:0000256" key="1">
    <source>
        <dbReference type="ARBA" id="ARBA00007734"/>
    </source>
</evidence>
<dbReference type="SUPFAM" id="SSF53955">
    <property type="entry name" value="Lysozyme-like"/>
    <property type="match status" value="1"/>
</dbReference>
<evidence type="ECO:0000313" key="4">
    <source>
        <dbReference type="EMBL" id="HDD44572.1"/>
    </source>
</evidence>
<dbReference type="PANTHER" id="PTHR37423:SF2">
    <property type="entry name" value="MEMBRANE-BOUND LYTIC MUREIN TRANSGLYCOSYLASE C"/>
    <property type="match status" value="1"/>
</dbReference>
<dbReference type="InterPro" id="IPR008258">
    <property type="entry name" value="Transglycosylase_SLT_dom_1"/>
</dbReference>
<reference evidence="4" key="1">
    <citation type="journal article" date="2020" name="mSystems">
        <title>Genome- and Community-Level Interaction Insights into Carbon Utilization and Element Cycling Functions of Hydrothermarchaeota in Hydrothermal Sediment.</title>
        <authorList>
            <person name="Zhou Z."/>
            <person name="Liu Y."/>
            <person name="Xu W."/>
            <person name="Pan J."/>
            <person name="Luo Z.H."/>
            <person name="Li M."/>
        </authorList>
    </citation>
    <scope>NUCLEOTIDE SEQUENCE [LARGE SCALE GENOMIC DNA]</scope>
    <source>
        <strain evidence="4">HyVt-233</strain>
    </source>
</reference>
<dbReference type="AlphaFoldDB" id="A0A7C0YAI0"/>
<accession>A0A7C0YAI0</accession>
<sequence length="196" mass="23363">MKKKFFYTICAIGAGAAFLYYLSRILKEEEQKIPIIEEKPAEVKPEVKKDYKWEKLEKEIPAFKYREYVEKWAKYYGLPQELVYAIIMQESSGKWDVWRRDGELISYGLMQITLPAARDMSFKGDVKELFNPDTNIKYGCAYLAWLKERPHINTWTKVIAGYNAGPDLKPWPQRYIEGVTRWWRKIRNKLEEVRYG</sequence>
<organism evidence="4">
    <name type="scientific">Desulfofervidus auxilii</name>
    <dbReference type="NCBI Taxonomy" id="1621989"/>
    <lineage>
        <taxon>Bacteria</taxon>
        <taxon>Pseudomonadati</taxon>
        <taxon>Thermodesulfobacteriota</taxon>
        <taxon>Candidatus Desulfofervidia</taxon>
        <taxon>Candidatus Desulfofervidales</taxon>
        <taxon>Candidatus Desulfofervidaceae</taxon>
        <taxon>Candidatus Desulfofervidus</taxon>
    </lineage>
</organism>
<keyword evidence="2" id="KW-0472">Membrane</keyword>
<evidence type="ECO:0000256" key="2">
    <source>
        <dbReference type="SAM" id="Phobius"/>
    </source>
</evidence>
<dbReference type="Proteomes" id="UP000886289">
    <property type="component" value="Unassembled WGS sequence"/>
</dbReference>